<organism evidence="2 3">
    <name type="scientific">Alteromonas ponticola</name>
    <dbReference type="NCBI Taxonomy" id="2720613"/>
    <lineage>
        <taxon>Bacteria</taxon>
        <taxon>Pseudomonadati</taxon>
        <taxon>Pseudomonadota</taxon>
        <taxon>Gammaproteobacteria</taxon>
        <taxon>Alteromonadales</taxon>
        <taxon>Alteromonadaceae</taxon>
        <taxon>Alteromonas/Salinimonas group</taxon>
        <taxon>Alteromonas</taxon>
    </lineage>
</organism>
<gene>
    <name evidence="2" type="ORF">HCJ96_07695</name>
</gene>
<reference evidence="2 3" key="1">
    <citation type="submission" date="2020-03" db="EMBL/GenBank/DDBJ databases">
        <title>Alteromonas ponticola sp. nov., isolated from seawater.</title>
        <authorList>
            <person name="Yoon J.-H."/>
            <person name="Kim Y.-O."/>
        </authorList>
    </citation>
    <scope>NUCLEOTIDE SEQUENCE [LARGE SCALE GENOMIC DNA]</scope>
    <source>
        <strain evidence="2 3">MYP5</strain>
    </source>
</reference>
<keyword evidence="3" id="KW-1185">Reference proteome</keyword>
<dbReference type="RefSeq" id="WP_169210469.1">
    <property type="nucleotide sequence ID" value="NZ_JAATNW010000004.1"/>
</dbReference>
<dbReference type="EMBL" id="JAATNW010000004">
    <property type="protein sequence ID" value="NMH59894.1"/>
    <property type="molecule type" value="Genomic_DNA"/>
</dbReference>
<comment type="caution">
    <text evidence="2">The sequence shown here is derived from an EMBL/GenBank/DDBJ whole genome shotgun (WGS) entry which is preliminary data.</text>
</comment>
<dbReference type="InterPro" id="IPR053191">
    <property type="entry name" value="DcsG_Biosynth_Enzyme"/>
</dbReference>
<dbReference type="SUPFAM" id="SSF56059">
    <property type="entry name" value="Glutathione synthetase ATP-binding domain-like"/>
    <property type="match status" value="1"/>
</dbReference>
<evidence type="ECO:0000313" key="2">
    <source>
        <dbReference type="EMBL" id="NMH59894.1"/>
    </source>
</evidence>
<evidence type="ECO:0000259" key="1">
    <source>
        <dbReference type="Pfam" id="PF08443"/>
    </source>
</evidence>
<accession>A0ABX1R0A0</accession>
<dbReference type="Pfam" id="PF08443">
    <property type="entry name" value="RimK"/>
    <property type="match status" value="1"/>
</dbReference>
<name>A0ABX1R0A0_9ALTE</name>
<evidence type="ECO:0000313" key="3">
    <source>
        <dbReference type="Proteomes" id="UP000709336"/>
    </source>
</evidence>
<proteinExistence type="predicted"/>
<feature type="domain" description="ATP-grasp fold RimK-type" evidence="1">
    <location>
        <begin position="151"/>
        <end position="259"/>
    </location>
</feature>
<dbReference type="Proteomes" id="UP000709336">
    <property type="component" value="Unassembled WGS sequence"/>
</dbReference>
<protein>
    <recommendedName>
        <fullName evidence="1">ATP-grasp fold RimK-type domain-containing protein</fullName>
    </recommendedName>
</protein>
<dbReference type="InterPro" id="IPR013651">
    <property type="entry name" value="ATP-grasp_RimK-type"/>
</dbReference>
<dbReference type="PANTHER" id="PTHR39217">
    <property type="match status" value="1"/>
</dbReference>
<dbReference type="Gene3D" id="3.30.470.20">
    <property type="entry name" value="ATP-grasp fold, B domain"/>
    <property type="match status" value="1"/>
</dbReference>
<sequence length="288" mass="33303">MKKLAFLSTDNLEDFFVYDDLLVVPFAQAGWHVDTISWHRSDVNWDDYEAVIVRSTWDYQQHANAFLNALTIIEQSTARLENPFQLQRWNMHKTYLNDLQKQGITTVPTLWLPGFDKHLIAAQFDLWDTRHLIIKPTLSANADDTFKLTPAELEEKSEQLSSLFTRREMMVQPFLDTIVEEGEYSLFYFGGEYSHAILKRPAAGDFRVQEEHGGQLSPHHADATMRQVAEQALAAMPDSALYARVDLIRCNNEWAVMELELIEPSLYFTLDAKSPQRFVDAFIARLDR</sequence>
<dbReference type="PANTHER" id="PTHR39217:SF1">
    <property type="entry name" value="GLUTATHIONE SYNTHETASE"/>
    <property type="match status" value="1"/>
</dbReference>